<proteinExistence type="predicted"/>
<sequence length="249" mass="27820">MNQHSDPDIKTDVLLYVSNSGSKSRIILDFVDKFFRGISSEFNSPSTQHFIGKAKIPNEREIYGLLVKALLGVGGDADIGHVATEIQVSRIMGETDSDRSTGRVDLLVTFRNTMFLMEVKVIRASINSKGAESGSRSKSEKAWQDAIYQLRSIAGNEIARHHNRPVVKLPLLICIYYDGGQLQDSARALSETYDDIVEMLESSHPQPASFEWNSVFDAPIETYRRHSNSQNKEKKVLLHGFSLFAATVN</sequence>
<dbReference type="OrthoDB" id="200020at135622"/>
<dbReference type="Proteomes" id="UP000238385">
    <property type="component" value="Unassembled WGS sequence"/>
</dbReference>
<evidence type="ECO:0008006" key="3">
    <source>
        <dbReference type="Google" id="ProtNLM"/>
    </source>
</evidence>
<gene>
    <name evidence="1" type="ORF">C7H08_06390</name>
</gene>
<dbReference type="EMBL" id="PXNN01000010">
    <property type="protein sequence ID" value="PSF09024.1"/>
    <property type="molecule type" value="Genomic_DNA"/>
</dbReference>
<name>A0A2T1KFW1_9GAMM</name>
<organism evidence="1 2">
    <name type="scientific">Marinobacter halophilus</name>
    <dbReference type="NCBI Taxonomy" id="1323740"/>
    <lineage>
        <taxon>Bacteria</taxon>
        <taxon>Pseudomonadati</taxon>
        <taxon>Pseudomonadota</taxon>
        <taxon>Gammaproteobacteria</taxon>
        <taxon>Pseudomonadales</taxon>
        <taxon>Marinobacteraceae</taxon>
        <taxon>Marinobacter</taxon>
    </lineage>
</organism>
<dbReference type="RefSeq" id="WP_106670916.1">
    <property type="nucleotide sequence ID" value="NZ_BMFE01000003.1"/>
</dbReference>
<reference evidence="1 2" key="1">
    <citation type="submission" date="2018-03" db="EMBL/GenBank/DDBJ databases">
        <title>Marinobacter brunus sp. nov., a marine bacterium of Gamma-proteobacteria isolated from the surface seawater of the South China Sea.</title>
        <authorList>
            <person name="Cheng H."/>
            <person name="Wu Y.-H."/>
            <person name="Xamxidin M."/>
            <person name="Xu X.-W."/>
        </authorList>
    </citation>
    <scope>NUCLEOTIDE SEQUENCE [LARGE SCALE GENOMIC DNA]</scope>
    <source>
        <strain evidence="1 2">JCM 30472</strain>
    </source>
</reference>
<dbReference type="AlphaFoldDB" id="A0A2T1KFW1"/>
<accession>A0A2T1KFW1</accession>
<evidence type="ECO:0000313" key="2">
    <source>
        <dbReference type="Proteomes" id="UP000238385"/>
    </source>
</evidence>
<protein>
    <recommendedName>
        <fullName evidence="3">Restriction endonuclease</fullName>
    </recommendedName>
</protein>
<keyword evidence="2" id="KW-1185">Reference proteome</keyword>
<comment type="caution">
    <text evidence="1">The sequence shown here is derived from an EMBL/GenBank/DDBJ whole genome shotgun (WGS) entry which is preliminary data.</text>
</comment>
<evidence type="ECO:0000313" key="1">
    <source>
        <dbReference type="EMBL" id="PSF09024.1"/>
    </source>
</evidence>